<dbReference type="AlphaFoldDB" id="A0A5N5T3E8"/>
<feature type="compositionally biased region" description="Polar residues" evidence="1">
    <location>
        <begin position="12"/>
        <end position="27"/>
    </location>
</feature>
<evidence type="ECO:0000313" key="2">
    <source>
        <dbReference type="EMBL" id="KAB7499450.1"/>
    </source>
</evidence>
<feature type="region of interest" description="Disordered" evidence="1">
    <location>
        <begin position="174"/>
        <end position="245"/>
    </location>
</feature>
<reference evidence="2 3" key="1">
    <citation type="journal article" date="2019" name="PLoS Biol.">
        <title>Sex chromosomes control vertical transmission of feminizing Wolbachia symbionts in an isopod.</title>
        <authorList>
            <person name="Becking T."/>
            <person name="Chebbi M.A."/>
            <person name="Giraud I."/>
            <person name="Moumen B."/>
            <person name="Laverre T."/>
            <person name="Caubet Y."/>
            <person name="Peccoud J."/>
            <person name="Gilbert C."/>
            <person name="Cordaux R."/>
        </authorList>
    </citation>
    <scope>NUCLEOTIDE SEQUENCE [LARGE SCALE GENOMIC DNA]</scope>
    <source>
        <strain evidence="2">ANa2</strain>
        <tissue evidence="2">Whole body excluding digestive tract and cuticle</tissue>
    </source>
</reference>
<feature type="compositionally biased region" description="Basic residues" evidence="1">
    <location>
        <begin position="1"/>
        <end position="11"/>
    </location>
</feature>
<dbReference type="OrthoDB" id="6378588at2759"/>
<accession>A0A5N5T3E8</accession>
<feature type="compositionally biased region" description="Acidic residues" evidence="1">
    <location>
        <begin position="147"/>
        <end position="160"/>
    </location>
</feature>
<feature type="region of interest" description="Disordered" evidence="1">
    <location>
        <begin position="121"/>
        <end position="161"/>
    </location>
</feature>
<feature type="region of interest" description="Disordered" evidence="1">
    <location>
        <begin position="263"/>
        <end position="296"/>
    </location>
</feature>
<sequence>MNISKIRRSLMRSRTPTGAEMKQQNSLEVPPQVRSASFDEMQLKPGGPETPAASSLPAERQSFLLKVPYLGPKRSKSFDSGCGDVEDPYPTSSRRRPLSVEKTANYCVHCAYLEEIERKVNETSDESQPPSGISFTFHSFSSSSKEAEEEEEWEEDDSSNDELHEVICGIKVTLSPNSPSSASPTYEEPTIIAAPPVSPSRRPSTAKLERQPAISCPPIAGESSSQENSFDTSDGGYSHNGSQLYLGSSSEYGDVELPNVVVAGGSEPSTSRRPSIGALRTTRSAEEYKSNSLQAQGDAKKMSVTTKDIYLEVPSRRDRAASLDLAFSYKTPDEMQNASTGLTRSISLEPPSSLRSKSIDIELPTTESHKYKVVVTSPQGAKKAINSEVEIQCGNGEKRVLRASCDWTETAVNGDHLWCQTSASGDFCYVGDDFCCVSVNNC</sequence>
<organism evidence="2 3">
    <name type="scientific">Armadillidium nasatum</name>
    <dbReference type="NCBI Taxonomy" id="96803"/>
    <lineage>
        <taxon>Eukaryota</taxon>
        <taxon>Metazoa</taxon>
        <taxon>Ecdysozoa</taxon>
        <taxon>Arthropoda</taxon>
        <taxon>Crustacea</taxon>
        <taxon>Multicrustacea</taxon>
        <taxon>Malacostraca</taxon>
        <taxon>Eumalacostraca</taxon>
        <taxon>Peracarida</taxon>
        <taxon>Isopoda</taxon>
        <taxon>Oniscidea</taxon>
        <taxon>Crinocheta</taxon>
        <taxon>Armadillidiidae</taxon>
        <taxon>Armadillidium</taxon>
    </lineage>
</organism>
<evidence type="ECO:0000313" key="3">
    <source>
        <dbReference type="Proteomes" id="UP000326759"/>
    </source>
</evidence>
<name>A0A5N5T3E8_9CRUS</name>
<feature type="region of interest" description="Disordered" evidence="1">
    <location>
        <begin position="1"/>
        <end position="32"/>
    </location>
</feature>
<gene>
    <name evidence="2" type="primary">rdgA</name>
    <name evidence="2" type="ORF">Anas_02998</name>
</gene>
<evidence type="ECO:0000256" key="1">
    <source>
        <dbReference type="SAM" id="MobiDB-lite"/>
    </source>
</evidence>
<keyword evidence="3" id="KW-1185">Reference proteome</keyword>
<keyword evidence="2" id="KW-0418">Kinase</keyword>
<keyword evidence="2" id="KW-0808">Transferase</keyword>
<protein>
    <submittedName>
        <fullName evidence="2">Eye-specific diacylglycerol kinase</fullName>
    </submittedName>
</protein>
<feature type="region of interest" description="Disordered" evidence="1">
    <location>
        <begin position="76"/>
        <end position="96"/>
    </location>
</feature>
<feature type="compositionally biased region" description="Low complexity" evidence="1">
    <location>
        <begin position="131"/>
        <end position="144"/>
    </location>
</feature>
<feature type="compositionally biased region" description="Polar residues" evidence="1">
    <location>
        <begin position="174"/>
        <end position="184"/>
    </location>
</feature>
<dbReference type="EMBL" id="SEYY01018337">
    <property type="protein sequence ID" value="KAB7499450.1"/>
    <property type="molecule type" value="Genomic_DNA"/>
</dbReference>
<dbReference type="GO" id="GO:0016301">
    <property type="term" value="F:kinase activity"/>
    <property type="evidence" value="ECO:0007669"/>
    <property type="project" value="UniProtKB-KW"/>
</dbReference>
<proteinExistence type="predicted"/>
<comment type="caution">
    <text evidence="2">The sequence shown here is derived from an EMBL/GenBank/DDBJ whole genome shotgun (WGS) entry which is preliminary data.</text>
</comment>
<dbReference type="Proteomes" id="UP000326759">
    <property type="component" value="Unassembled WGS sequence"/>
</dbReference>
<feature type="compositionally biased region" description="Polar residues" evidence="1">
    <location>
        <begin position="222"/>
        <end position="232"/>
    </location>
</feature>